<dbReference type="PANTHER" id="PTHR32060">
    <property type="entry name" value="TAIL-SPECIFIC PROTEASE"/>
    <property type="match status" value="1"/>
</dbReference>
<feature type="domain" description="Tail specific protease" evidence="2">
    <location>
        <begin position="209"/>
        <end position="445"/>
    </location>
</feature>
<evidence type="ECO:0000259" key="2">
    <source>
        <dbReference type="Pfam" id="PF03572"/>
    </source>
</evidence>
<feature type="signal peptide" evidence="1">
    <location>
        <begin position="1"/>
        <end position="20"/>
    </location>
</feature>
<sequence length="479" mass="50722">MRRFAGVLIGLALMTGSAQARDWDPAPWLADVAQMRAAFETKYANRDWLERERGWEIDKRFEQIAAQVKAAGSDAEARAILDRAMRGIGDGHVSLRWPRPRPAVVASAVDEAPAPTAQALCASIGYDARKARPGIASALPGYRPLPVAGVLDAGTAPSGDTILGVLRIPLFDPQAFPQLCTDAVAALKLPVDQPCDDGCQGEIITRAFAALTRDAEDRLRQLRVAGASVLMVDLTGNGGGSEWAEAAARMVTPRRLTSAPLGFVRGEHWSRNWAALGERLRGWAKSAPKQDRAKLLALAVKADAARVVADTPCDPATGCDWLGRAGYATGLVGTAAPGEWLATDWGGWVFSAGQHDYHEGVWGGPVTVLVDQETWSAAEEFTALLQDADTAVIVGARTGGAGCGYTWGGMPTVLTHSGATLYLPDCARFRADGSNEVAGIVPDVTIGWRATDSEAFRAKLLAAALPAAIDQARAQAGRR</sequence>
<dbReference type="Gene3D" id="3.90.226.10">
    <property type="entry name" value="2-enoyl-CoA Hydratase, Chain A, domain 1"/>
    <property type="match status" value="1"/>
</dbReference>
<evidence type="ECO:0000256" key="1">
    <source>
        <dbReference type="SAM" id="SignalP"/>
    </source>
</evidence>
<evidence type="ECO:0000313" key="3">
    <source>
        <dbReference type="EMBL" id="MFL9840933.1"/>
    </source>
</evidence>
<dbReference type="InterPro" id="IPR005151">
    <property type="entry name" value="Tail-specific_protease"/>
</dbReference>
<accession>A0ABW8YPD5</accession>
<dbReference type="Proteomes" id="UP001629244">
    <property type="component" value="Unassembled WGS sequence"/>
</dbReference>
<reference evidence="3 4" key="1">
    <citation type="submission" date="2024-06" db="EMBL/GenBank/DDBJ databases">
        <authorList>
            <person name="Kaempfer P."/>
            <person name="Viver T."/>
        </authorList>
    </citation>
    <scope>NUCLEOTIDE SEQUENCE [LARGE SCALE GENOMIC DNA]</scope>
    <source>
        <strain evidence="3 4">ST-64</strain>
    </source>
</reference>
<comment type="caution">
    <text evidence="3">The sequence shown here is derived from an EMBL/GenBank/DDBJ whole genome shotgun (WGS) entry which is preliminary data.</text>
</comment>
<dbReference type="EMBL" id="JBELQC010000001">
    <property type="protein sequence ID" value="MFL9840933.1"/>
    <property type="molecule type" value="Genomic_DNA"/>
</dbReference>
<dbReference type="PANTHER" id="PTHR32060:SF22">
    <property type="entry name" value="CARBOXYL-TERMINAL-PROCESSING PEPTIDASE 3, CHLOROPLASTIC"/>
    <property type="match status" value="1"/>
</dbReference>
<organism evidence="3 4">
    <name type="scientific">Sphingomonas plantiphila</name>
    <dbReference type="NCBI Taxonomy" id="3163295"/>
    <lineage>
        <taxon>Bacteria</taxon>
        <taxon>Pseudomonadati</taxon>
        <taxon>Pseudomonadota</taxon>
        <taxon>Alphaproteobacteria</taxon>
        <taxon>Sphingomonadales</taxon>
        <taxon>Sphingomonadaceae</taxon>
        <taxon>Sphingomonas</taxon>
    </lineage>
</organism>
<dbReference type="InterPro" id="IPR029045">
    <property type="entry name" value="ClpP/crotonase-like_dom_sf"/>
</dbReference>
<gene>
    <name evidence="3" type="ORF">ABS767_08175</name>
</gene>
<name>A0ABW8YPD5_9SPHN</name>
<proteinExistence type="predicted"/>
<protein>
    <submittedName>
        <fullName evidence="3">S41 family peptidase</fullName>
    </submittedName>
</protein>
<feature type="chain" id="PRO_5046324356" evidence="1">
    <location>
        <begin position="21"/>
        <end position="479"/>
    </location>
</feature>
<dbReference type="Pfam" id="PF03572">
    <property type="entry name" value="Peptidase_S41"/>
    <property type="match status" value="1"/>
</dbReference>
<keyword evidence="1" id="KW-0732">Signal</keyword>
<dbReference type="RefSeq" id="WP_408077852.1">
    <property type="nucleotide sequence ID" value="NZ_JBELQC010000001.1"/>
</dbReference>
<keyword evidence="4" id="KW-1185">Reference proteome</keyword>
<evidence type="ECO:0000313" key="4">
    <source>
        <dbReference type="Proteomes" id="UP001629244"/>
    </source>
</evidence>
<dbReference type="SUPFAM" id="SSF52096">
    <property type="entry name" value="ClpP/crotonase"/>
    <property type="match status" value="1"/>
</dbReference>